<gene>
    <name evidence="2" type="ORF">KV110_04605</name>
</gene>
<evidence type="ECO:0000313" key="3">
    <source>
        <dbReference type="Proteomes" id="UP000694257"/>
    </source>
</evidence>
<keyword evidence="3" id="KW-1185">Reference proteome</keyword>
<dbReference type="Proteomes" id="UP000694257">
    <property type="component" value="Chromosome"/>
</dbReference>
<proteinExistence type="predicted"/>
<feature type="domain" description="Cupin type-2" evidence="1">
    <location>
        <begin position="51"/>
        <end position="114"/>
    </location>
</feature>
<dbReference type="Pfam" id="PF07883">
    <property type="entry name" value="Cupin_2"/>
    <property type="match status" value="1"/>
</dbReference>
<sequence length="127" mass="14054">MTLVPIDLFARGLHFRPDGDVRAGERRMSAGDGWQLAAFHVETDADVHADHWEMHPSAAEAVCCLSGAVRLYLRPEHSGEQEPMVRLTAGTAYVVPRGRWHRIELDEPADLMSIGVRGGTSREPVAR</sequence>
<dbReference type="EMBL" id="CP078145">
    <property type="protein sequence ID" value="QXN92436.1"/>
    <property type="molecule type" value="Genomic_DNA"/>
</dbReference>
<evidence type="ECO:0000313" key="2">
    <source>
        <dbReference type="EMBL" id="QXN92436.1"/>
    </source>
</evidence>
<organism evidence="2 3">
    <name type="scientific">Nocardia iowensis</name>
    <dbReference type="NCBI Taxonomy" id="204891"/>
    <lineage>
        <taxon>Bacteria</taxon>
        <taxon>Bacillati</taxon>
        <taxon>Actinomycetota</taxon>
        <taxon>Actinomycetes</taxon>
        <taxon>Mycobacteriales</taxon>
        <taxon>Nocardiaceae</taxon>
        <taxon>Nocardia</taxon>
    </lineage>
</organism>
<reference evidence="2 3" key="1">
    <citation type="submission" date="2021-07" db="EMBL/GenBank/DDBJ databases">
        <title>Whole Genome Sequence of Nocardia Iowensis.</title>
        <authorList>
            <person name="Lamm A."/>
            <person name="Collins-Fairclough A.M."/>
            <person name="Bunk B."/>
            <person name="Sproer C."/>
        </authorList>
    </citation>
    <scope>NUCLEOTIDE SEQUENCE [LARGE SCALE GENOMIC DNA]</scope>
    <source>
        <strain evidence="2 3">NRRL 5646</strain>
    </source>
</reference>
<dbReference type="RefSeq" id="WP_218473719.1">
    <property type="nucleotide sequence ID" value="NZ_BAABJN010000005.1"/>
</dbReference>
<dbReference type="InterPro" id="IPR013096">
    <property type="entry name" value="Cupin_2"/>
</dbReference>
<name>A0ABX8RT60_NOCIO</name>
<accession>A0ABX8RT60</accession>
<protein>
    <submittedName>
        <fullName evidence="2">Cupin domain-containing protein</fullName>
    </submittedName>
</protein>
<evidence type="ECO:0000259" key="1">
    <source>
        <dbReference type="Pfam" id="PF07883"/>
    </source>
</evidence>